<dbReference type="RefSeq" id="WP_075100029.1">
    <property type="nucleotide sequence ID" value="NZ_MSJL01000087.1"/>
</dbReference>
<evidence type="ECO:0000313" key="3">
    <source>
        <dbReference type="Proteomes" id="UP000186437"/>
    </source>
</evidence>
<protein>
    <recommendedName>
        <fullName evidence="5">Branched-chain amino acid ABC transporter substrate-binding protein</fullName>
    </recommendedName>
</protein>
<organism evidence="1 3">
    <name type="scientific">Streptococcus acidominimus</name>
    <dbReference type="NCBI Taxonomy" id="1326"/>
    <lineage>
        <taxon>Bacteria</taxon>
        <taxon>Bacillati</taxon>
        <taxon>Bacillota</taxon>
        <taxon>Bacilli</taxon>
        <taxon>Lactobacillales</taxon>
        <taxon>Streptococcaceae</taxon>
        <taxon>Streptococcus</taxon>
    </lineage>
</organism>
<evidence type="ECO:0000313" key="4">
    <source>
        <dbReference type="Proteomes" id="UP000255213"/>
    </source>
</evidence>
<dbReference type="Proteomes" id="UP000186437">
    <property type="component" value="Unassembled WGS sequence"/>
</dbReference>
<name>A0A1Q8E6I5_STRAI</name>
<reference evidence="2 4" key="3">
    <citation type="submission" date="2018-06" db="EMBL/GenBank/DDBJ databases">
        <authorList>
            <consortium name="Pathogen Informatics"/>
            <person name="Doyle S."/>
        </authorList>
    </citation>
    <scope>NUCLEOTIDE SEQUENCE [LARGE SCALE GENOMIC DNA]</scope>
    <source>
        <strain evidence="2 4">NCTC12957</strain>
    </source>
</reference>
<dbReference type="EMBL" id="UHEN01000001">
    <property type="protein sequence ID" value="SUN07791.1"/>
    <property type="molecule type" value="Genomic_DNA"/>
</dbReference>
<dbReference type="AlphaFoldDB" id="A0A1Q8E6I5"/>
<reference evidence="1" key="2">
    <citation type="submission" date="2016-12" db="EMBL/GenBank/DDBJ databases">
        <authorList>
            <person name="Song W.-J."/>
            <person name="Kurnit D.M."/>
        </authorList>
    </citation>
    <scope>NUCLEOTIDE SEQUENCE [LARGE SCALE GENOMIC DNA]</scope>
    <source>
        <strain evidence="1">ATCC 51725</strain>
    </source>
</reference>
<dbReference type="Proteomes" id="UP000255213">
    <property type="component" value="Unassembled WGS sequence"/>
</dbReference>
<dbReference type="InterPro" id="IPR046702">
    <property type="entry name" value="DUF6572"/>
</dbReference>
<keyword evidence="3" id="KW-1185">Reference proteome</keyword>
<dbReference type="EMBL" id="MSJL01000087">
    <property type="protein sequence ID" value="OLF47402.1"/>
    <property type="molecule type" value="Genomic_DNA"/>
</dbReference>
<dbReference type="OrthoDB" id="2229810at2"/>
<sequence length="105" mass="12552">MAVNDFNTIDAIGTNQEGDLTLLIADHLDWRDEKKHLLILQTKINRYLDFIQDEEYKEYFEGEFSQFIIDIHFQFGWSENCRKFLKQVVEITKPLNIIIRIETDV</sequence>
<dbReference type="Pfam" id="PF20212">
    <property type="entry name" value="DUF6572"/>
    <property type="match status" value="1"/>
</dbReference>
<reference evidence="3" key="1">
    <citation type="submission" date="2016-12" db="EMBL/GenBank/DDBJ databases">
        <authorList>
            <person name="Gulvik C.A."/>
        </authorList>
    </citation>
    <scope>NUCLEOTIDE SEQUENCE [LARGE SCALE GENOMIC DNA]</scope>
    <source>
        <strain evidence="3">ATCC 51725</strain>
    </source>
</reference>
<proteinExistence type="predicted"/>
<evidence type="ECO:0000313" key="1">
    <source>
        <dbReference type="EMBL" id="OLF47402.1"/>
    </source>
</evidence>
<evidence type="ECO:0000313" key="2">
    <source>
        <dbReference type="EMBL" id="SUN07791.1"/>
    </source>
</evidence>
<accession>A0A1Q8E6I5</accession>
<gene>
    <name evidence="1" type="ORF">BU200_10240</name>
    <name evidence="2" type="ORF">NCTC12957_01402</name>
</gene>
<evidence type="ECO:0008006" key="5">
    <source>
        <dbReference type="Google" id="ProtNLM"/>
    </source>
</evidence>